<sequence length="116" mass="13194">MRLSLLMTSAVYLNALLLSLNWKFMARRSSTTSLLPKHSDHDSDKVWPKVRHNVERNSWPDFGQPLAIKVETSTHQVADDDTQGNEWNAIYLSYVQARNIVDKIESITSSTSGTME</sequence>
<gene>
    <name evidence="1" type="ORF">PUNSTDRAFT_47472</name>
</gene>
<dbReference type="RefSeq" id="XP_007388296.1">
    <property type="nucleotide sequence ID" value="XM_007388234.1"/>
</dbReference>
<dbReference type="KEGG" id="psq:PUNSTDRAFT_47472"/>
<proteinExistence type="predicted"/>
<evidence type="ECO:0000313" key="2">
    <source>
        <dbReference type="Proteomes" id="UP000054196"/>
    </source>
</evidence>
<dbReference type="HOGENOM" id="CLU_2098071_0_0_1"/>
<keyword evidence="2" id="KW-1185">Reference proteome</keyword>
<dbReference type="GeneID" id="18882888"/>
<name>R7S580_PUNST</name>
<dbReference type="EMBL" id="JH687554">
    <property type="protein sequence ID" value="EIN04501.1"/>
    <property type="molecule type" value="Genomic_DNA"/>
</dbReference>
<protein>
    <submittedName>
        <fullName evidence="1">Uncharacterized protein</fullName>
    </submittedName>
</protein>
<accession>R7S580</accession>
<organism evidence="1 2">
    <name type="scientific">Punctularia strigosozonata (strain HHB-11173)</name>
    <name type="common">White-rot fungus</name>
    <dbReference type="NCBI Taxonomy" id="741275"/>
    <lineage>
        <taxon>Eukaryota</taxon>
        <taxon>Fungi</taxon>
        <taxon>Dikarya</taxon>
        <taxon>Basidiomycota</taxon>
        <taxon>Agaricomycotina</taxon>
        <taxon>Agaricomycetes</taxon>
        <taxon>Corticiales</taxon>
        <taxon>Punctulariaceae</taxon>
        <taxon>Punctularia</taxon>
    </lineage>
</organism>
<dbReference type="AlphaFoldDB" id="R7S580"/>
<evidence type="ECO:0000313" key="1">
    <source>
        <dbReference type="EMBL" id="EIN04501.1"/>
    </source>
</evidence>
<dbReference type="Proteomes" id="UP000054196">
    <property type="component" value="Unassembled WGS sequence"/>
</dbReference>
<reference evidence="2" key="1">
    <citation type="journal article" date="2012" name="Science">
        <title>The Paleozoic origin of enzymatic lignin decomposition reconstructed from 31 fungal genomes.</title>
        <authorList>
            <person name="Floudas D."/>
            <person name="Binder M."/>
            <person name="Riley R."/>
            <person name="Barry K."/>
            <person name="Blanchette R.A."/>
            <person name="Henrissat B."/>
            <person name="Martinez A.T."/>
            <person name="Otillar R."/>
            <person name="Spatafora J.W."/>
            <person name="Yadav J.S."/>
            <person name="Aerts A."/>
            <person name="Benoit I."/>
            <person name="Boyd A."/>
            <person name="Carlson A."/>
            <person name="Copeland A."/>
            <person name="Coutinho P.M."/>
            <person name="de Vries R.P."/>
            <person name="Ferreira P."/>
            <person name="Findley K."/>
            <person name="Foster B."/>
            <person name="Gaskell J."/>
            <person name="Glotzer D."/>
            <person name="Gorecki P."/>
            <person name="Heitman J."/>
            <person name="Hesse C."/>
            <person name="Hori C."/>
            <person name="Igarashi K."/>
            <person name="Jurgens J.A."/>
            <person name="Kallen N."/>
            <person name="Kersten P."/>
            <person name="Kohler A."/>
            <person name="Kuees U."/>
            <person name="Kumar T.K.A."/>
            <person name="Kuo A."/>
            <person name="LaButti K."/>
            <person name="Larrondo L.F."/>
            <person name="Lindquist E."/>
            <person name="Ling A."/>
            <person name="Lombard V."/>
            <person name="Lucas S."/>
            <person name="Lundell T."/>
            <person name="Martin R."/>
            <person name="McLaughlin D.J."/>
            <person name="Morgenstern I."/>
            <person name="Morin E."/>
            <person name="Murat C."/>
            <person name="Nagy L.G."/>
            <person name="Nolan M."/>
            <person name="Ohm R.A."/>
            <person name="Patyshakuliyeva A."/>
            <person name="Rokas A."/>
            <person name="Ruiz-Duenas F.J."/>
            <person name="Sabat G."/>
            <person name="Salamov A."/>
            <person name="Samejima M."/>
            <person name="Schmutz J."/>
            <person name="Slot J.C."/>
            <person name="St John F."/>
            <person name="Stenlid J."/>
            <person name="Sun H."/>
            <person name="Sun S."/>
            <person name="Syed K."/>
            <person name="Tsang A."/>
            <person name="Wiebenga A."/>
            <person name="Young D."/>
            <person name="Pisabarro A."/>
            <person name="Eastwood D.C."/>
            <person name="Martin F."/>
            <person name="Cullen D."/>
            <person name="Grigoriev I.V."/>
            <person name="Hibbett D.S."/>
        </authorList>
    </citation>
    <scope>NUCLEOTIDE SEQUENCE [LARGE SCALE GENOMIC DNA]</scope>
    <source>
        <strain evidence="2">HHB-11173 SS5</strain>
    </source>
</reference>